<keyword evidence="4 6" id="KW-0472">Membrane</keyword>
<evidence type="ECO:0000256" key="6">
    <source>
        <dbReference type="SAM" id="Phobius"/>
    </source>
</evidence>
<sequence length="370" mass="43817">MSLDETYRGYLKTFCKIGGYIVSIGLLGFFFVFVGYVIIQLHQFIPLSPNNELKCSRFGDGSEDGERLLNEYLINRTTINGNETKLKTKTCWDIRKRRYFPIFLPNRIEFPYHVYFIRLVTKDYNFVEQTLSMLFSPQHFYCLPIDTRANENFEEKIRNFGLCMLNVVVPSGKFDGTNPIEVFAAHRACVDAMPNYKWRHMVILQEHEIPLQSIQVINKNISRLGQNTRIGSNVITRGFIENFNHHETDHNSTLSMTDYLKETLQQWWHLKLKPFFLSRNFYEKFHVFIKKEMTRKDFDDQQVVVRDTTNSTCLSEEFDEAQNCILGMENYQEIIKSNELFTRANPRFDLGFVDCIHELVFNRTFSRWIQ</sequence>
<evidence type="ECO:0000256" key="3">
    <source>
        <dbReference type="ARBA" id="ARBA00022679"/>
    </source>
</evidence>
<evidence type="ECO:0000256" key="5">
    <source>
        <dbReference type="ARBA" id="ARBA00023180"/>
    </source>
</evidence>
<dbReference type="GO" id="GO:0016020">
    <property type="term" value="C:membrane"/>
    <property type="evidence" value="ECO:0007669"/>
    <property type="project" value="UniProtKB-SubCell"/>
</dbReference>
<dbReference type="WBParaSite" id="MBELARI_LOCUS961">
    <property type="protein sequence ID" value="MBELARI_LOCUS961"/>
    <property type="gene ID" value="MBELARI_LOCUS961"/>
</dbReference>
<dbReference type="PANTHER" id="PTHR46671">
    <property type="entry name" value="PROTEIN CBG11221"/>
    <property type="match status" value="1"/>
</dbReference>
<organism evidence="7 9">
    <name type="scientific">Mesorhabditis belari</name>
    <dbReference type="NCBI Taxonomy" id="2138241"/>
    <lineage>
        <taxon>Eukaryota</taxon>
        <taxon>Metazoa</taxon>
        <taxon>Ecdysozoa</taxon>
        <taxon>Nematoda</taxon>
        <taxon>Chromadorea</taxon>
        <taxon>Rhabditida</taxon>
        <taxon>Rhabditina</taxon>
        <taxon>Rhabditomorpha</taxon>
        <taxon>Rhabditoidea</taxon>
        <taxon>Rhabditidae</taxon>
        <taxon>Mesorhabditinae</taxon>
        <taxon>Mesorhabditis</taxon>
    </lineage>
</organism>
<dbReference type="AlphaFoldDB" id="A0AAF3JC29"/>
<dbReference type="PANTHER" id="PTHR46671:SF8">
    <property type="entry name" value="CORE-2_I-BRANCHING ENZYME"/>
    <property type="match status" value="1"/>
</dbReference>
<protein>
    <submittedName>
        <fullName evidence="8 9">Uncharacterized protein</fullName>
    </submittedName>
</protein>
<dbReference type="InterPro" id="IPR003406">
    <property type="entry name" value="Glyco_trans_14"/>
</dbReference>
<name>A0AAF3JC29_9BILA</name>
<dbReference type="Proteomes" id="UP000887575">
    <property type="component" value="Unassembled WGS sequence"/>
</dbReference>
<evidence type="ECO:0000256" key="2">
    <source>
        <dbReference type="ARBA" id="ARBA00022676"/>
    </source>
</evidence>
<reference evidence="8 9" key="1">
    <citation type="submission" date="2024-02" db="UniProtKB">
        <authorList>
            <consortium name="WormBaseParasite"/>
        </authorList>
    </citation>
    <scope>IDENTIFICATION</scope>
</reference>
<keyword evidence="7" id="KW-1185">Reference proteome</keyword>
<keyword evidence="3" id="KW-0808">Transferase</keyword>
<keyword evidence="5" id="KW-0325">Glycoprotein</keyword>
<keyword evidence="6" id="KW-1133">Transmembrane helix</keyword>
<evidence type="ECO:0000256" key="4">
    <source>
        <dbReference type="ARBA" id="ARBA00023136"/>
    </source>
</evidence>
<dbReference type="Pfam" id="PF02485">
    <property type="entry name" value="Branch"/>
    <property type="match status" value="1"/>
</dbReference>
<feature type="transmembrane region" description="Helical" evidence="6">
    <location>
        <begin position="20"/>
        <end position="39"/>
    </location>
</feature>
<keyword evidence="6" id="KW-0812">Transmembrane</keyword>
<keyword evidence="2" id="KW-0328">Glycosyltransferase</keyword>
<proteinExistence type="predicted"/>
<evidence type="ECO:0000313" key="7">
    <source>
        <dbReference type="Proteomes" id="UP000887575"/>
    </source>
</evidence>
<accession>A0AAF3JC29</accession>
<evidence type="ECO:0000256" key="1">
    <source>
        <dbReference type="ARBA" id="ARBA00004606"/>
    </source>
</evidence>
<evidence type="ECO:0000313" key="9">
    <source>
        <dbReference type="WBParaSite" id="MBELARI_LOCUS961"/>
    </source>
</evidence>
<dbReference type="GO" id="GO:0016757">
    <property type="term" value="F:glycosyltransferase activity"/>
    <property type="evidence" value="ECO:0007669"/>
    <property type="project" value="UniProtKB-KW"/>
</dbReference>
<dbReference type="WBParaSite" id="MBELARI_LOCUS18663">
    <property type="protein sequence ID" value="MBELARI_LOCUS18663"/>
    <property type="gene ID" value="MBELARI_LOCUS18663"/>
</dbReference>
<comment type="subcellular location">
    <subcellularLocation>
        <location evidence="1">Membrane</location>
        <topology evidence="1">Single-pass type II membrane protein</topology>
    </subcellularLocation>
</comment>
<evidence type="ECO:0000313" key="8">
    <source>
        <dbReference type="WBParaSite" id="MBELARI_LOCUS18663"/>
    </source>
</evidence>